<dbReference type="RefSeq" id="XP_045095725.1">
    <property type="nucleotide sequence ID" value="XM_045240256.1"/>
</dbReference>
<evidence type="ECO:0000256" key="2">
    <source>
        <dbReference type="SAM" id="MobiDB-lite"/>
    </source>
</evidence>
<gene>
    <name evidence="4" type="ORF">CBG15505</name>
    <name evidence="4" type="ORF">CBG_15505</name>
</gene>
<dbReference type="AlphaFoldDB" id="A8XM68"/>
<feature type="region of interest" description="Disordered" evidence="2">
    <location>
        <begin position="1"/>
        <end position="64"/>
    </location>
</feature>
<evidence type="ECO:0000313" key="4">
    <source>
        <dbReference type="EMBL" id="CAP33743.2"/>
    </source>
</evidence>
<keyword evidence="1" id="KW-0863">Zinc-finger</keyword>
<dbReference type="GO" id="GO:0005737">
    <property type="term" value="C:cytoplasm"/>
    <property type="evidence" value="ECO:0007669"/>
    <property type="project" value="UniProtKB-ARBA"/>
</dbReference>
<keyword evidence="5" id="KW-1185">Reference proteome</keyword>
<dbReference type="PROSITE" id="PS50158">
    <property type="entry name" value="ZF_CCHC"/>
    <property type="match status" value="1"/>
</dbReference>
<dbReference type="SUPFAM" id="SSF57756">
    <property type="entry name" value="Retrovirus zinc finger-like domains"/>
    <property type="match status" value="1"/>
</dbReference>
<feature type="compositionally biased region" description="Polar residues" evidence="2">
    <location>
        <begin position="27"/>
        <end position="39"/>
    </location>
</feature>
<protein>
    <submittedName>
        <fullName evidence="4">Protein CBG15505</fullName>
    </submittedName>
</protein>
<dbReference type="InterPro" id="IPR001878">
    <property type="entry name" value="Znf_CCHC"/>
</dbReference>
<evidence type="ECO:0000313" key="5">
    <source>
        <dbReference type="Proteomes" id="UP000008549"/>
    </source>
</evidence>
<dbReference type="STRING" id="6238.A8XM68"/>
<dbReference type="HOGENOM" id="CLU_687424_0_0_1"/>
<organism evidence="4 5">
    <name type="scientific">Caenorhabditis briggsae</name>
    <dbReference type="NCBI Taxonomy" id="6238"/>
    <lineage>
        <taxon>Eukaryota</taxon>
        <taxon>Metazoa</taxon>
        <taxon>Ecdysozoa</taxon>
        <taxon>Nematoda</taxon>
        <taxon>Chromadorea</taxon>
        <taxon>Rhabditida</taxon>
        <taxon>Rhabditina</taxon>
        <taxon>Rhabditomorpha</taxon>
        <taxon>Rhabditoidea</taxon>
        <taxon>Rhabditidae</taxon>
        <taxon>Peloderinae</taxon>
        <taxon>Caenorhabditis</taxon>
    </lineage>
</organism>
<dbReference type="GO" id="GO:0019899">
    <property type="term" value="F:enzyme binding"/>
    <property type="evidence" value="ECO:0007669"/>
    <property type="project" value="UniProtKB-ARBA"/>
</dbReference>
<dbReference type="InterPro" id="IPR036875">
    <property type="entry name" value="Znf_CCHC_sf"/>
</dbReference>
<sequence>MTSIGSKSRSNKGKSVDSEKSAVRTATMESWTGAMQNQDGWRKEKEELEEELSKSKRENDEVAKKLEEAWEAAEKAEETIEDLERALQKERKTSERWRSRWESAEGKKVETLSGNEEKSQVHASRTSSRSSNGSSVDWHDERKERKTGEYFSKKCDLKNDRSESGDQRRSSIKCYKCQRMGHIARDCDAKVIHHVETDGAGRGVGAKMRERFGIIWNLIIMYFNMEAESRSTDESNVCIEECFRKGNACERGKKAEVWFQIVEDRAEILLLGTNAFEGIGVELAWKPKQEERIKELGKSPKAKWKRNAKRAKCETSSATVNHIMTEENVVENNLFCRKLMEEGCGCQKRKCTVQEGDNVCSSVQQLGVVLSAKGKGVDLEKWNLFKYSKEFQAQVTTAEKL</sequence>
<dbReference type="EMBL" id="HE601046">
    <property type="protein sequence ID" value="CAP33743.2"/>
    <property type="molecule type" value="Genomic_DNA"/>
</dbReference>
<dbReference type="CTD" id="8587407"/>
<dbReference type="GO" id="GO:0003676">
    <property type="term" value="F:nucleic acid binding"/>
    <property type="evidence" value="ECO:0007669"/>
    <property type="project" value="InterPro"/>
</dbReference>
<evidence type="ECO:0000256" key="1">
    <source>
        <dbReference type="PROSITE-ProRule" id="PRU00047"/>
    </source>
</evidence>
<dbReference type="KEGG" id="cbr:CBG_15505"/>
<dbReference type="GeneID" id="8587407"/>
<dbReference type="Gene3D" id="4.10.60.10">
    <property type="entry name" value="Zinc finger, CCHC-type"/>
    <property type="match status" value="1"/>
</dbReference>
<dbReference type="InParanoid" id="A8XM68"/>
<accession>A8XM68</accession>
<feature type="domain" description="CCHC-type" evidence="3">
    <location>
        <begin position="173"/>
        <end position="187"/>
    </location>
</feature>
<keyword evidence="1" id="KW-0862">Zinc</keyword>
<dbReference type="SMART" id="SM00343">
    <property type="entry name" value="ZnF_C2HC"/>
    <property type="match status" value="1"/>
</dbReference>
<reference evidence="4 5" key="2">
    <citation type="journal article" date="2011" name="PLoS Genet.">
        <title>Caenorhabditis briggsae recombinant inbred line genotypes reveal inter-strain incompatibility and the evolution of recombination.</title>
        <authorList>
            <person name="Ross J.A."/>
            <person name="Koboldt D.C."/>
            <person name="Staisch J.E."/>
            <person name="Chamberlin H.M."/>
            <person name="Gupta B.P."/>
            <person name="Miller R.D."/>
            <person name="Baird S.E."/>
            <person name="Haag E.S."/>
        </authorList>
    </citation>
    <scope>NUCLEOTIDE SEQUENCE [LARGE SCALE GENOMIC DNA]</scope>
    <source>
        <strain evidence="4 5">AF16</strain>
    </source>
</reference>
<keyword evidence="1" id="KW-0479">Metal-binding</keyword>
<name>A8XM68_CAEBR</name>
<dbReference type="GO" id="GO:0008270">
    <property type="term" value="F:zinc ion binding"/>
    <property type="evidence" value="ECO:0007669"/>
    <property type="project" value="UniProtKB-KW"/>
</dbReference>
<feature type="compositionally biased region" description="Basic and acidic residues" evidence="2">
    <location>
        <begin position="88"/>
        <end position="120"/>
    </location>
</feature>
<evidence type="ECO:0000259" key="3">
    <source>
        <dbReference type="PROSITE" id="PS50158"/>
    </source>
</evidence>
<feature type="compositionally biased region" description="Low complexity" evidence="2">
    <location>
        <begin position="124"/>
        <end position="135"/>
    </location>
</feature>
<dbReference type="OMA" id="CIEECFR"/>
<proteinExistence type="predicted"/>
<feature type="region of interest" description="Disordered" evidence="2">
    <location>
        <begin position="88"/>
        <end position="143"/>
    </location>
</feature>
<feature type="compositionally biased region" description="Basic and acidic residues" evidence="2">
    <location>
        <begin position="40"/>
        <end position="64"/>
    </location>
</feature>
<reference evidence="4 5" key="1">
    <citation type="journal article" date="2003" name="PLoS Biol.">
        <title>The genome sequence of Caenorhabditis briggsae: a platform for comparative genomics.</title>
        <authorList>
            <person name="Stein L.D."/>
            <person name="Bao Z."/>
            <person name="Blasiar D."/>
            <person name="Blumenthal T."/>
            <person name="Brent M.R."/>
            <person name="Chen N."/>
            <person name="Chinwalla A."/>
            <person name="Clarke L."/>
            <person name="Clee C."/>
            <person name="Coghlan A."/>
            <person name="Coulson A."/>
            <person name="D'Eustachio P."/>
            <person name="Fitch D.H."/>
            <person name="Fulton L.A."/>
            <person name="Fulton R.E."/>
            <person name="Griffiths-Jones S."/>
            <person name="Harris T.W."/>
            <person name="Hillier L.W."/>
            <person name="Kamath R."/>
            <person name="Kuwabara P.E."/>
            <person name="Mardis E.R."/>
            <person name="Marra M.A."/>
            <person name="Miner T.L."/>
            <person name="Minx P."/>
            <person name="Mullikin J.C."/>
            <person name="Plumb R.W."/>
            <person name="Rogers J."/>
            <person name="Schein J.E."/>
            <person name="Sohrmann M."/>
            <person name="Spieth J."/>
            <person name="Stajich J.E."/>
            <person name="Wei C."/>
            <person name="Willey D."/>
            <person name="Wilson R.K."/>
            <person name="Durbin R."/>
            <person name="Waterston R.H."/>
        </authorList>
    </citation>
    <scope>NUCLEOTIDE SEQUENCE [LARGE SCALE GENOMIC DNA]</scope>
    <source>
        <strain evidence="4 5">AF16</strain>
    </source>
</reference>
<dbReference type="Proteomes" id="UP000008549">
    <property type="component" value="Unassembled WGS sequence"/>
</dbReference>
<dbReference type="Pfam" id="PF00098">
    <property type="entry name" value="zf-CCHC"/>
    <property type="match status" value="1"/>
</dbReference>